<reference evidence="1" key="1">
    <citation type="submission" date="2021-04" db="EMBL/GenBank/DDBJ databases">
        <title>The genome sequence of Ideonella sp. 4Y11.</title>
        <authorList>
            <person name="Liu Y."/>
        </authorList>
    </citation>
    <scope>NUCLEOTIDE SEQUENCE</scope>
    <source>
        <strain evidence="1">4Y11</strain>
    </source>
</reference>
<protein>
    <submittedName>
        <fullName evidence="1">Uncharacterized protein</fullName>
    </submittedName>
</protein>
<dbReference type="RefSeq" id="WP_210804594.1">
    <property type="nucleotide sequence ID" value="NZ_JAGQDE010000045.1"/>
</dbReference>
<dbReference type="EMBL" id="JAGQDE010000045">
    <property type="protein sequence ID" value="MBQ0961911.1"/>
    <property type="molecule type" value="Genomic_DNA"/>
</dbReference>
<evidence type="ECO:0000313" key="2">
    <source>
        <dbReference type="Proteomes" id="UP000678374"/>
    </source>
</evidence>
<evidence type="ECO:0000313" key="1">
    <source>
        <dbReference type="EMBL" id="MBQ0961911.1"/>
    </source>
</evidence>
<dbReference type="Proteomes" id="UP000678374">
    <property type="component" value="Unassembled WGS sequence"/>
</dbReference>
<comment type="caution">
    <text evidence="1">The sequence shown here is derived from an EMBL/GenBank/DDBJ whole genome shotgun (WGS) entry which is preliminary data.</text>
</comment>
<sequence length="332" mass="36506">MAVLATASRPWSKFNRHGWSKFGRRQHKLQRDCAVTLPLLRKGAPVSSIAKTWAAELAKAQSVHRASQLYAGRTFRDAQRASQLLGAMLYVASAGLGLVGEDQYVPAYDLTVATSGATIHPQLDAVSASTADWWAALTSALGQPNSLATLATVNRLAIVYVAMPGTYLSMLADELASLPDDVLTRLRIFTSPSWAATAPARLAKQVLPYDDRLETTRFTGTRNDFAQRALLHFLEELNAHRLPMHEAKLAVHASMSKHARRSLPTRAKSTDEDIIELMRREWSAYGGASSRLLRFLRDEALVQCEQARFQGLWRRLHNAMKNPGGSTSVGSG</sequence>
<keyword evidence="2" id="KW-1185">Reference proteome</keyword>
<proteinExistence type="predicted"/>
<accession>A0A940YPX0</accession>
<name>A0A940YPX0_9BURK</name>
<dbReference type="AlphaFoldDB" id="A0A940YPX0"/>
<gene>
    <name evidence="1" type="ORF">KAK06_23440</name>
</gene>
<organism evidence="1 2">
    <name type="scientific">Ideonella aquatica</name>
    <dbReference type="NCBI Taxonomy" id="2824119"/>
    <lineage>
        <taxon>Bacteria</taxon>
        <taxon>Pseudomonadati</taxon>
        <taxon>Pseudomonadota</taxon>
        <taxon>Betaproteobacteria</taxon>
        <taxon>Burkholderiales</taxon>
        <taxon>Sphaerotilaceae</taxon>
        <taxon>Ideonella</taxon>
    </lineage>
</organism>